<dbReference type="NCBIfam" id="NF033788">
    <property type="entry name" value="HTH_metalloreg"/>
    <property type="match status" value="1"/>
</dbReference>
<evidence type="ECO:0000313" key="5">
    <source>
        <dbReference type="EMBL" id="MFC3123256.1"/>
    </source>
</evidence>
<dbReference type="InterPro" id="IPR036390">
    <property type="entry name" value="WH_DNA-bd_sf"/>
</dbReference>
<dbReference type="PROSITE" id="PS50987">
    <property type="entry name" value="HTH_ARSR_2"/>
    <property type="match status" value="1"/>
</dbReference>
<evidence type="ECO:0000256" key="3">
    <source>
        <dbReference type="ARBA" id="ARBA00023163"/>
    </source>
</evidence>
<comment type="caution">
    <text evidence="5">The sequence shown here is derived from an EMBL/GenBank/DDBJ whole genome shotgun (WGS) entry which is preliminary data.</text>
</comment>
<dbReference type="Gene3D" id="1.10.10.10">
    <property type="entry name" value="Winged helix-like DNA-binding domain superfamily/Winged helix DNA-binding domain"/>
    <property type="match status" value="1"/>
</dbReference>
<dbReference type="InterPro" id="IPR001845">
    <property type="entry name" value="HTH_ArsR_DNA-bd_dom"/>
</dbReference>
<reference evidence="6" key="1">
    <citation type="journal article" date="2019" name="Int. J. Syst. Evol. Microbiol.">
        <title>The Global Catalogue of Microorganisms (GCM) 10K type strain sequencing project: providing services to taxonomists for standard genome sequencing and annotation.</title>
        <authorList>
            <consortium name="The Broad Institute Genomics Platform"/>
            <consortium name="The Broad Institute Genome Sequencing Center for Infectious Disease"/>
            <person name="Wu L."/>
            <person name="Ma J."/>
        </authorList>
    </citation>
    <scope>NUCLEOTIDE SEQUENCE [LARGE SCALE GENOMIC DNA]</scope>
    <source>
        <strain evidence="6">KCTC 52473</strain>
    </source>
</reference>
<evidence type="ECO:0000256" key="1">
    <source>
        <dbReference type="ARBA" id="ARBA00023015"/>
    </source>
</evidence>
<dbReference type="CDD" id="cd00090">
    <property type="entry name" value="HTH_ARSR"/>
    <property type="match status" value="1"/>
</dbReference>
<accession>A0ABV7FV02</accession>
<keyword evidence="1" id="KW-0805">Transcription regulation</keyword>
<evidence type="ECO:0000259" key="4">
    <source>
        <dbReference type="PROSITE" id="PS50987"/>
    </source>
</evidence>
<dbReference type="Proteomes" id="UP001595478">
    <property type="component" value="Unassembled WGS sequence"/>
</dbReference>
<organism evidence="5 6">
    <name type="scientific">Agaribacter flavus</name>
    <dbReference type="NCBI Taxonomy" id="1902781"/>
    <lineage>
        <taxon>Bacteria</taxon>
        <taxon>Pseudomonadati</taxon>
        <taxon>Pseudomonadota</taxon>
        <taxon>Gammaproteobacteria</taxon>
        <taxon>Alteromonadales</taxon>
        <taxon>Alteromonadaceae</taxon>
        <taxon>Agaribacter</taxon>
    </lineage>
</organism>
<keyword evidence="2" id="KW-0238">DNA-binding</keyword>
<protein>
    <submittedName>
        <fullName evidence="5">Metalloregulator ArsR/SmtB family transcription factor</fullName>
    </submittedName>
</protein>
<dbReference type="InterPro" id="IPR036388">
    <property type="entry name" value="WH-like_DNA-bd_sf"/>
</dbReference>
<name>A0ABV7FV02_9ALTE</name>
<dbReference type="EMBL" id="JBHRSW010000047">
    <property type="protein sequence ID" value="MFC3123256.1"/>
    <property type="molecule type" value="Genomic_DNA"/>
</dbReference>
<evidence type="ECO:0000313" key="6">
    <source>
        <dbReference type="Proteomes" id="UP001595478"/>
    </source>
</evidence>
<dbReference type="SMART" id="SM00418">
    <property type="entry name" value="HTH_ARSR"/>
    <property type="match status" value="1"/>
</dbReference>
<gene>
    <name evidence="5" type="ORF">ACFOHL_16660</name>
</gene>
<dbReference type="SUPFAM" id="SSF46785">
    <property type="entry name" value="Winged helix' DNA-binding domain"/>
    <property type="match status" value="1"/>
</dbReference>
<dbReference type="PRINTS" id="PR00778">
    <property type="entry name" value="HTHARSR"/>
</dbReference>
<proteinExistence type="predicted"/>
<dbReference type="PANTHER" id="PTHR33154:SF33">
    <property type="entry name" value="TRANSCRIPTIONAL REPRESSOR SDPR"/>
    <property type="match status" value="1"/>
</dbReference>
<feature type="domain" description="HTH arsR-type" evidence="4">
    <location>
        <begin position="1"/>
        <end position="87"/>
    </location>
</feature>
<evidence type="ECO:0000256" key="2">
    <source>
        <dbReference type="ARBA" id="ARBA00023125"/>
    </source>
</evidence>
<sequence>MSNVFQALSSSVRRKILAYLSEASLTAGEIAERFEMSKPSLSKHLNILVNANLITSEKKGQYVHYSLVRENLFASINDFLVDFCPEGKPLKIESKMVATKKSNDTPNS</sequence>
<keyword evidence="6" id="KW-1185">Reference proteome</keyword>
<dbReference type="PANTHER" id="PTHR33154">
    <property type="entry name" value="TRANSCRIPTIONAL REGULATOR, ARSR FAMILY"/>
    <property type="match status" value="1"/>
</dbReference>
<dbReference type="InterPro" id="IPR011991">
    <property type="entry name" value="ArsR-like_HTH"/>
</dbReference>
<dbReference type="Pfam" id="PF01022">
    <property type="entry name" value="HTH_5"/>
    <property type="match status" value="1"/>
</dbReference>
<dbReference type="InterPro" id="IPR051081">
    <property type="entry name" value="HTH_MetalResp_TranReg"/>
</dbReference>
<dbReference type="RefSeq" id="WP_376921368.1">
    <property type="nucleotide sequence ID" value="NZ_JBHRSW010000047.1"/>
</dbReference>
<keyword evidence="3" id="KW-0804">Transcription</keyword>